<keyword evidence="1" id="KW-0812">Transmembrane</keyword>
<keyword evidence="1" id="KW-1133">Transmembrane helix</keyword>
<evidence type="ECO:0000259" key="2">
    <source>
        <dbReference type="Pfam" id="PF11181"/>
    </source>
</evidence>
<dbReference type="InterPro" id="IPR025889">
    <property type="entry name" value="GSP17M-like_dom"/>
</dbReference>
<dbReference type="EMBL" id="AGWL01000002">
    <property type="protein sequence ID" value="EKU95705.1"/>
    <property type="molecule type" value="Genomic_DNA"/>
</dbReference>
<accession>K9F2K6</accession>
<dbReference type="Proteomes" id="UP000009888">
    <property type="component" value="Unassembled WGS sequence"/>
</dbReference>
<feature type="transmembrane region" description="Helical" evidence="1">
    <location>
        <begin position="78"/>
        <end position="100"/>
    </location>
</feature>
<dbReference type="STRING" id="202789.GCA_001457435_01642"/>
<dbReference type="Pfam" id="PF11181">
    <property type="entry name" value="YflT"/>
    <property type="match status" value="1"/>
</dbReference>
<gene>
    <name evidence="3" type="ORF">HMPREF9233_00492</name>
</gene>
<dbReference type="eggNOG" id="ENOG5032RS7">
    <property type="taxonomic scope" value="Bacteria"/>
</dbReference>
<organism evidence="3 4">
    <name type="scientific">Actinobaculum massiliense ACS-171-V-Col2</name>
    <dbReference type="NCBI Taxonomy" id="883066"/>
    <lineage>
        <taxon>Bacteria</taxon>
        <taxon>Bacillati</taxon>
        <taxon>Actinomycetota</taxon>
        <taxon>Actinomycetes</taxon>
        <taxon>Actinomycetales</taxon>
        <taxon>Actinomycetaceae</taxon>
        <taxon>Actinobaculum</taxon>
    </lineage>
</organism>
<dbReference type="PATRIC" id="fig|883066.3.peg.514"/>
<evidence type="ECO:0000256" key="1">
    <source>
        <dbReference type="SAM" id="Phobius"/>
    </source>
</evidence>
<keyword evidence="1" id="KW-0472">Membrane</keyword>
<dbReference type="AlphaFoldDB" id="K9F2K6"/>
<reference evidence="3 4" key="1">
    <citation type="submission" date="2012-09" db="EMBL/GenBank/DDBJ databases">
        <title>The Genome Sequence of Actinobaculum massiliae ACS-171-V-COL2.</title>
        <authorList>
            <consortium name="The Broad Institute Genome Sequencing Platform"/>
            <person name="Earl A."/>
            <person name="Ward D."/>
            <person name="Feldgarden M."/>
            <person name="Gevers D."/>
            <person name="Saerens B."/>
            <person name="Vaneechoutte M."/>
            <person name="Walker B."/>
            <person name="Young S.K."/>
            <person name="Zeng Q."/>
            <person name="Gargeya S."/>
            <person name="Fitzgerald M."/>
            <person name="Haas B."/>
            <person name="Abouelleil A."/>
            <person name="Alvarado L."/>
            <person name="Arachchi H.M."/>
            <person name="Berlin A."/>
            <person name="Chapman S.B."/>
            <person name="Goldberg J."/>
            <person name="Griggs A."/>
            <person name="Gujja S."/>
            <person name="Hansen M."/>
            <person name="Howarth C."/>
            <person name="Imamovic A."/>
            <person name="Larimer J."/>
            <person name="McCowen C."/>
            <person name="Montmayeur A."/>
            <person name="Murphy C."/>
            <person name="Neiman D."/>
            <person name="Pearson M."/>
            <person name="Priest M."/>
            <person name="Roberts A."/>
            <person name="Saif S."/>
            <person name="Shea T."/>
            <person name="Sisk P."/>
            <person name="Sykes S."/>
            <person name="Wortman J."/>
            <person name="Nusbaum C."/>
            <person name="Birren B."/>
        </authorList>
    </citation>
    <scope>NUCLEOTIDE SEQUENCE [LARGE SCALE GENOMIC DNA]</scope>
    <source>
        <strain evidence="4">ACS-171-V-Col2</strain>
    </source>
</reference>
<evidence type="ECO:0000313" key="4">
    <source>
        <dbReference type="Proteomes" id="UP000009888"/>
    </source>
</evidence>
<comment type="caution">
    <text evidence="3">The sequence shown here is derived from an EMBL/GenBank/DDBJ whole genome shotgun (WGS) entry which is preliminary data.</text>
</comment>
<feature type="transmembrane region" description="Helical" evidence="1">
    <location>
        <begin position="106"/>
        <end position="126"/>
    </location>
</feature>
<evidence type="ECO:0000313" key="3">
    <source>
        <dbReference type="EMBL" id="EKU95705.1"/>
    </source>
</evidence>
<name>K9F2K6_9ACTO</name>
<keyword evidence="4" id="KW-1185">Reference proteome</keyword>
<sequence>MSEMSPTVSFMSQNARDFKANPSDHDYQSITEVESYAEAEHIVDTLSDAGFPIQNARIVGVNLESVEQVTGRMTTGKAAGIGALNGALWGIFIGLFWVLFMPVFAWKALLMGAIVGAVLGAILAAVGQGMQGGRRDFASVRTTRANSYEIQIRSAFVNQAYSALASAGIQTY</sequence>
<feature type="domain" description="General stress protein 17M-like" evidence="2">
    <location>
        <begin position="29"/>
        <end position="96"/>
    </location>
</feature>
<proteinExistence type="predicted"/>
<dbReference type="HOGENOM" id="CLU_070264_3_0_11"/>
<protein>
    <recommendedName>
        <fullName evidence="2">General stress protein 17M-like domain-containing protein</fullName>
    </recommendedName>
</protein>